<evidence type="ECO:0000256" key="2">
    <source>
        <dbReference type="ARBA" id="ARBA00004922"/>
    </source>
</evidence>
<dbReference type="FunFam" id="3.40.50.2000:FF:000162">
    <property type="entry name" value="Beta-1,4-mannosyltransferase (Alg1), putative"/>
    <property type="match status" value="1"/>
</dbReference>
<evidence type="ECO:0000256" key="6">
    <source>
        <dbReference type="ARBA" id="ARBA00022679"/>
    </source>
</evidence>
<evidence type="ECO:0000256" key="10">
    <source>
        <dbReference type="ARBA" id="ARBA00023136"/>
    </source>
</evidence>
<dbReference type="Pfam" id="PF13692">
    <property type="entry name" value="Glyco_trans_1_4"/>
    <property type="match status" value="1"/>
</dbReference>
<comment type="pathway">
    <text evidence="2">Protein modification; protein glycosylation.</text>
</comment>
<evidence type="ECO:0000256" key="11">
    <source>
        <dbReference type="ARBA" id="ARBA00024899"/>
    </source>
</evidence>
<evidence type="ECO:0000256" key="4">
    <source>
        <dbReference type="ARBA" id="ARBA00015841"/>
    </source>
</evidence>
<dbReference type="InterPro" id="IPR026051">
    <property type="entry name" value="ALG1-like"/>
</dbReference>
<keyword evidence="6" id="KW-0808">Transferase</keyword>
<comment type="subcellular location">
    <subcellularLocation>
        <location evidence="1">Endoplasmic reticulum membrane</location>
        <topology evidence="1">Single-pass membrane protein</topology>
    </subcellularLocation>
</comment>
<dbReference type="STRING" id="767770.A0A1L9NQ95"/>
<evidence type="ECO:0000256" key="1">
    <source>
        <dbReference type="ARBA" id="ARBA00004389"/>
    </source>
</evidence>
<keyword evidence="14" id="KW-1185">Reference proteome</keyword>
<keyword evidence="5" id="KW-0328">Glycosyltransferase</keyword>
<feature type="transmembrane region" description="Helical" evidence="12">
    <location>
        <begin position="6"/>
        <end position="23"/>
    </location>
</feature>
<dbReference type="OrthoDB" id="614844at2759"/>
<dbReference type="GO" id="GO:0004578">
    <property type="term" value="F:chitobiosyldiphosphodolichol beta-mannosyltransferase activity"/>
    <property type="evidence" value="ECO:0007669"/>
    <property type="project" value="UniProtKB-EC"/>
</dbReference>
<keyword evidence="8" id="KW-0256">Endoplasmic reticulum</keyword>
<dbReference type="GO" id="GO:0005789">
    <property type="term" value="C:endoplasmic reticulum membrane"/>
    <property type="evidence" value="ECO:0007669"/>
    <property type="project" value="UniProtKB-SubCell"/>
</dbReference>
<proteinExistence type="predicted"/>
<dbReference type="Proteomes" id="UP000184304">
    <property type="component" value="Unassembled WGS sequence"/>
</dbReference>
<accession>A0A1L9NQ95</accession>
<protein>
    <recommendedName>
        <fullName evidence="4">Chitobiosyldiphosphodolichol beta-mannosyltransferase</fullName>
        <ecNumber evidence="3">2.4.1.142</ecNumber>
    </recommendedName>
</protein>
<dbReference type="EMBL" id="KV878176">
    <property type="protein sequence ID" value="OJI91490.1"/>
    <property type="molecule type" value="Genomic_DNA"/>
</dbReference>
<keyword evidence="10 12" id="KW-0472">Membrane</keyword>
<dbReference type="CDD" id="cd03816">
    <property type="entry name" value="GT33_ALG1-like"/>
    <property type="match status" value="1"/>
</dbReference>
<dbReference type="VEuPathDB" id="FungiDB:ASPTUDRAFT_198452"/>
<gene>
    <name evidence="13" type="ORF">ASPTUDRAFT_198452</name>
</gene>
<dbReference type="PANTHER" id="PTHR13036:SF0">
    <property type="entry name" value="CHITOBIOSYLDIPHOSPHODOLICHOL BETA-MANNOSYLTRANSFERASE"/>
    <property type="match status" value="1"/>
</dbReference>
<comment type="function">
    <text evidence="11">Participates in the formation of the lipid-linked precursor oligosaccharide for N-glycosylation. Involved in assembling the dolichol-pyrophosphate-GlcNAc(2)-Man(5) intermediate on the cytoplasmic surface of the ER.</text>
</comment>
<name>A0A1L9NQ95_ASPTC</name>
<evidence type="ECO:0000256" key="12">
    <source>
        <dbReference type="SAM" id="Phobius"/>
    </source>
</evidence>
<evidence type="ECO:0000256" key="9">
    <source>
        <dbReference type="ARBA" id="ARBA00022989"/>
    </source>
</evidence>
<feature type="transmembrane region" description="Helical" evidence="12">
    <location>
        <begin position="111"/>
        <end position="133"/>
    </location>
</feature>
<evidence type="ECO:0000256" key="3">
    <source>
        <dbReference type="ARBA" id="ARBA00012611"/>
    </source>
</evidence>
<evidence type="ECO:0000313" key="14">
    <source>
        <dbReference type="Proteomes" id="UP000184304"/>
    </source>
</evidence>
<keyword evidence="9 12" id="KW-1133">Transmembrane helix</keyword>
<evidence type="ECO:0000256" key="5">
    <source>
        <dbReference type="ARBA" id="ARBA00022676"/>
    </source>
</evidence>
<dbReference type="SUPFAM" id="SSF53756">
    <property type="entry name" value="UDP-Glycosyltransferase/glycogen phosphorylase"/>
    <property type="match status" value="1"/>
</dbReference>
<evidence type="ECO:0000256" key="7">
    <source>
        <dbReference type="ARBA" id="ARBA00022692"/>
    </source>
</evidence>
<keyword evidence="7 12" id="KW-0812">Transmembrane</keyword>
<dbReference type="AlphaFoldDB" id="A0A1L9NQ95"/>
<sequence>MIELLISVAFYLSTALTIGILLLPSRHESRPVTSQNAANEPKTTVQILVLGDIGRSPRMQYHALSVARNGGQVDIIGYHESDVHPEISSHPRISIVPLPPHPSCLQTSNKLLFLLFGPLKVLFQIVCLFWILAYRTKPAKWLLVQNPPSIPTLAIASLVCFLRHTQLLIDWHNFGYTILALKLGDSHPLVRFSKLYEKIFCQYATAHLCVTNAMASVLKDEFALKAPILPLHDRPADHFQPILDDRVRQDFLRSLSETESVRPMIGSEKLRVLVSSTSWTADEDFSLLIEALCRYSDLAETSNPELPSILAIITGKGPQREMYLKQIADLQKNGKLQKATIRTAWLSMEDYARLLASASLGVSLHTSSSGVDLPMKVVDMFGAGLPVVGWNRFEAWPELVTEGRNGRGFGSSDELVEHLVKLFGNQEALEKLRAGAREESSRRWDDEWNPVAGKLLGVV</sequence>
<dbReference type="OMA" id="CKLIIDW"/>
<dbReference type="PANTHER" id="PTHR13036">
    <property type="entry name" value="BETA1,4 MANNOSYLTRANSFERASE"/>
    <property type="match status" value="1"/>
</dbReference>
<evidence type="ECO:0000256" key="8">
    <source>
        <dbReference type="ARBA" id="ARBA00022824"/>
    </source>
</evidence>
<dbReference type="EC" id="2.4.1.142" evidence="3"/>
<evidence type="ECO:0000313" key="13">
    <source>
        <dbReference type="EMBL" id="OJI91490.1"/>
    </source>
</evidence>
<dbReference type="Gene3D" id="3.40.50.2000">
    <property type="entry name" value="Glycogen Phosphorylase B"/>
    <property type="match status" value="1"/>
</dbReference>
<reference evidence="14" key="1">
    <citation type="journal article" date="2017" name="Genome Biol.">
        <title>Comparative genomics reveals high biological diversity and specific adaptations in the industrially and medically important fungal genus Aspergillus.</title>
        <authorList>
            <person name="de Vries R.P."/>
            <person name="Riley R."/>
            <person name="Wiebenga A."/>
            <person name="Aguilar-Osorio G."/>
            <person name="Amillis S."/>
            <person name="Uchima C.A."/>
            <person name="Anderluh G."/>
            <person name="Asadollahi M."/>
            <person name="Askin M."/>
            <person name="Barry K."/>
            <person name="Battaglia E."/>
            <person name="Bayram O."/>
            <person name="Benocci T."/>
            <person name="Braus-Stromeyer S.A."/>
            <person name="Caldana C."/>
            <person name="Canovas D."/>
            <person name="Cerqueira G.C."/>
            <person name="Chen F."/>
            <person name="Chen W."/>
            <person name="Choi C."/>
            <person name="Clum A."/>
            <person name="Dos Santos R.A."/>
            <person name="Damasio A.R."/>
            <person name="Diallinas G."/>
            <person name="Emri T."/>
            <person name="Fekete E."/>
            <person name="Flipphi M."/>
            <person name="Freyberg S."/>
            <person name="Gallo A."/>
            <person name="Gournas C."/>
            <person name="Habgood R."/>
            <person name="Hainaut M."/>
            <person name="Harispe M.L."/>
            <person name="Henrissat B."/>
            <person name="Hilden K.S."/>
            <person name="Hope R."/>
            <person name="Hossain A."/>
            <person name="Karabika E."/>
            <person name="Karaffa L."/>
            <person name="Karanyi Z."/>
            <person name="Krasevec N."/>
            <person name="Kuo A."/>
            <person name="Kusch H."/>
            <person name="LaButti K."/>
            <person name="Lagendijk E.L."/>
            <person name="Lapidus A."/>
            <person name="Levasseur A."/>
            <person name="Lindquist E."/>
            <person name="Lipzen A."/>
            <person name="Logrieco A.F."/>
            <person name="MacCabe A."/>
            <person name="Maekelae M.R."/>
            <person name="Malavazi I."/>
            <person name="Melin P."/>
            <person name="Meyer V."/>
            <person name="Mielnichuk N."/>
            <person name="Miskei M."/>
            <person name="Molnar A.P."/>
            <person name="Mule G."/>
            <person name="Ngan C.Y."/>
            <person name="Orejas M."/>
            <person name="Orosz E."/>
            <person name="Ouedraogo J.P."/>
            <person name="Overkamp K.M."/>
            <person name="Park H.-S."/>
            <person name="Perrone G."/>
            <person name="Piumi F."/>
            <person name="Punt P.J."/>
            <person name="Ram A.F."/>
            <person name="Ramon A."/>
            <person name="Rauscher S."/>
            <person name="Record E."/>
            <person name="Riano-Pachon D.M."/>
            <person name="Robert V."/>
            <person name="Roehrig J."/>
            <person name="Ruller R."/>
            <person name="Salamov A."/>
            <person name="Salih N.S."/>
            <person name="Samson R.A."/>
            <person name="Sandor E."/>
            <person name="Sanguinetti M."/>
            <person name="Schuetze T."/>
            <person name="Sepcic K."/>
            <person name="Shelest E."/>
            <person name="Sherlock G."/>
            <person name="Sophianopoulou V."/>
            <person name="Squina F.M."/>
            <person name="Sun H."/>
            <person name="Susca A."/>
            <person name="Todd R.B."/>
            <person name="Tsang A."/>
            <person name="Unkles S.E."/>
            <person name="van de Wiele N."/>
            <person name="van Rossen-Uffink D."/>
            <person name="Oliveira J.V."/>
            <person name="Vesth T.C."/>
            <person name="Visser J."/>
            <person name="Yu J.-H."/>
            <person name="Zhou M."/>
            <person name="Andersen M.R."/>
            <person name="Archer D.B."/>
            <person name="Baker S.E."/>
            <person name="Benoit I."/>
            <person name="Brakhage A.A."/>
            <person name="Braus G.H."/>
            <person name="Fischer R."/>
            <person name="Frisvad J.C."/>
            <person name="Goldman G.H."/>
            <person name="Houbraken J."/>
            <person name="Oakley B."/>
            <person name="Pocsi I."/>
            <person name="Scazzocchio C."/>
            <person name="Seiboth B."/>
            <person name="vanKuyk P.A."/>
            <person name="Wortman J."/>
            <person name="Dyer P.S."/>
            <person name="Grigoriev I.V."/>
        </authorList>
    </citation>
    <scope>NUCLEOTIDE SEQUENCE [LARGE SCALE GENOMIC DNA]</scope>
    <source>
        <strain evidence="14">CBS 134.48</strain>
    </source>
</reference>
<organism evidence="13 14">
    <name type="scientific">Aspergillus tubingensis (strain CBS 134.48)</name>
    <dbReference type="NCBI Taxonomy" id="767770"/>
    <lineage>
        <taxon>Eukaryota</taxon>
        <taxon>Fungi</taxon>
        <taxon>Dikarya</taxon>
        <taxon>Ascomycota</taxon>
        <taxon>Pezizomycotina</taxon>
        <taxon>Eurotiomycetes</taxon>
        <taxon>Eurotiomycetidae</taxon>
        <taxon>Eurotiales</taxon>
        <taxon>Aspergillaceae</taxon>
        <taxon>Aspergillus</taxon>
        <taxon>Aspergillus subgen. Circumdati</taxon>
    </lineage>
</organism>